<dbReference type="OrthoDB" id="264096at2"/>
<dbReference type="EMBL" id="CP023701">
    <property type="protein sequence ID" value="QEU77356.1"/>
    <property type="molecule type" value="Genomic_DNA"/>
</dbReference>
<reference evidence="2" key="3">
    <citation type="submission" date="2020-09" db="EMBL/GenBank/DDBJ databases">
        <authorList>
            <person name="Sun Q."/>
            <person name="Ohkuma M."/>
        </authorList>
    </citation>
    <scope>NUCLEOTIDE SEQUENCE</scope>
    <source>
        <strain evidence="2">JCM 4834</strain>
    </source>
</reference>
<dbReference type="Proteomes" id="UP000326831">
    <property type="component" value="Chromosome"/>
</dbReference>
<reference evidence="2" key="1">
    <citation type="journal article" date="2014" name="Int. J. Syst. Evol. Microbiol.">
        <title>Complete genome sequence of Corynebacterium casei LMG S-19264T (=DSM 44701T), isolated from a smear-ripened cheese.</title>
        <authorList>
            <consortium name="US DOE Joint Genome Institute (JGI-PGF)"/>
            <person name="Walter F."/>
            <person name="Albersmeier A."/>
            <person name="Kalinowski J."/>
            <person name="Ruckert C."/>
        </authorList>
    </citation>
    <scope>NUCLEOTIDE SEQUENCE</scope>
    <source>
        <strain evidence="2">JCM 4834</strain>
    </source>
</reference>
<organism evidence="3 4">
    <name type="scientific">Streptomyces subrutilus</name>
    <dbReference type="NCBI Taxonomy" id="36818"/>
    <lineage>
        <taxon>Bacteria</taxon>
        <taxon>Bacillati</taxon>
        <taxon>Actinomycetota</taxon>
        <taxon>Actinomycetes</taxon>
        <taxon>Kitasatosporales</taxon>
        <taxon>Streptomycetaceae</taxon>
        <taxon>Streptomyces</taxon>
    </lineage>
</organism>
<feature type="region of interest" description="Disordered" evidence="1">
    <location>
        <begin position="349"/>
        <end position="397"/>
    </location>
</feature>
<feature type="compositionally biased region" description="Pro residues" evidence="1">
    <location>
        <begin position="365"/>
        <end position="389"/>
    </location>
</feature>
<sequence length="509" mass="54771">MTTTAAPGSRFDTARHVADAVLFEGYVLYPYRASAAKNRLRWQFGVLVPPAWGPAHEEHALQQTEILMEPKGDATLAVELRFLHAQRRTVERLRDDGGFTEVAELHLDDRVLVPWDEGAEERVELSVRAAELAGAGAVFPFRRPAREETEPVLGPDGRTLGRLVRRTEEIEGVVRLRTTELDGPYRVVRLTAVVENTSPWTPEDGPADRDAALPRSLVAAHLLLGLDTGSFLSMTDPPEWAKAAAASCVNLHTWPVLAGEAGRRDVVLSSPIILEDHAAIAPESAGAMYDSTEIDEILALRTAALTDQEKREARGTDARAAAVIELADTMPPEVLERLHGAVRGLRDVTGPDPVLDGPALFGEPTAPPPPLTAPPLTAPPPTAPPPTGPARPVGAGGPGVDEAVFRPDTPWWDPARADTADPARDRVSVEGVPVGVGSRVLLRPGLRRTDAQDLFVRGRAALVEAVLHDVDGGVHLAVTVEGDPGADIRREQGRFLYFQPDEVSPLEDA</sequence>
<evidence type="ECO:0000313" key="2">
    <source>
        <dbReference type="EMBL" id="GGZ46801.1"/>
    </source>
</evidence>
<proteinExistence type="predicted"/>
<keyword evidence="4" id="KW-1185">Reference proteome</keyword>
<name>A0A5P2UDJ5_9ACTN</name>
<dbReference type="EMBL" id="BMVX01000001">
    <property type="protein sequence ID" value="GGZ46801.1"/>
    <property type="molecule type" value="Genomic_DNA"/>
</dbReference>
<dbReference type="KEGG" id="ssub:CP968_02780"/>
<dbReference type="AlphaFoldDB" id="A0A5P2UDJ5"/>
<dbReference type="Proteomes" id="UP000634660">
    <property type="component" value="Unassembled WGS sequence"/>
</dbReference>
<gene>
    <name evidence="3" type="ORF">CP968_02780</name>
    <name evidence="2" type="ORF">GCM10010371_02470</name>
</gene>
<reference evidence="3 4" key="2">
    <citation type="submission" date="2017-09" db="EMBL/GenBank/DDBJ databases">
        <authorList>
            <person name="Lee N."/>
            <person name="Cho B.-K."/>
        </authorList>
    </citation>
    <scope>NUCLEOTIDE SEQUENCE [LARGE SCALE GENOMIC DNA]</scope>
    <source>
        <strain evidence="3 4">ATCC 27467</strain>
    </source>
</reference>
<evidence type="ECO:0000313" key="4">
    <source>
        <dbReference type="Proteomes" id="UP000326831"/>
    </source>
</evidence>
<evidence type="ECO:0000256" key="1">
    <source>
        <dbReference type="SAM" id="MobiDB-lite"/>
    </source>
</evidence>
<accession>A0A5P2UDJ5</accession>
<evidence type="ECO:0000313" key="3">
    <source>
        <dbReference type="EMBL" id="QEU77356.1"/>
    </source>
</evidence>
<dbReference type="RefSeq" id="WP_150516453.1">
    <property type="nucleotide sequence ID" value="NZ_BMVX01000001.1"/>
</dbReference>
<protein>
    <submittedName>
        <fullName evidence="3">Uncharacterized protein</fullName>
    </submittedName>
</protein>